<feature type="coiled-coil region" evidence="3">
    <location>
        <begin position="744"/>
        <end position="771"/>
    </location>
</feature>
<dbReference type="InterPro" id="IPR027417">
    <property type="entry name" value="P-loop_NTPase"/>
</dbReference>
<evidence type="ECO:0000256" key="3">
    <source>
        <dbReference type="SAM" id="Coils"/>
    </source>
</evidence>
<dbReference type="GO" id="GO:0005524">
    <property type="term" value="F:ATP binding"/>
    <property type="evidence" value="ECO:0007669"/>
    <property type="project" value="InterPro"/>
</dbReference>
<keyword evidence="2" id="KW-0347">Helicase</keyword>
<name>A0A486V4V5_KLEPN</name>
<dbReference type="Gene3D" id="3.40.50.300">
    <property type="entry name" value="P-loop containing nucleotide triphosphate hydrolases"/>
    <property type="match status" value="1"/>
</dbReference>
<evidence type="ECO:0000313" key="5">
    <source>
        <dbReference type="EMBL" id="VGL10318.1"/>
    </source>
</evidence>
<protein>
    <submittedName>
        <fullName evidence="7">RNA polymerase associated protein RapA</fullName>
        <ecNumber evidence="7">3.6.4.-</ecNumber>
    </submittedName>
</protein>
<gene>
    <name evidence="7" type="primary">rapA_2</name>
    <name evidence="6" type="synonym">rapA_1</name>
    <name evidence="6" type="ORF">SAMEA4873557_03492</name>
    <name evidence="7" type="ORF">SAMEA4873559_05145</name>
    <name evidence="5" type="ORF">SAMEA4873632_04488</name>
</gene>
<dbReference type="AlphaFoldDB" id="A0A486V4V5"/>
<dbReference type="NCBIfam" id="NF041062">
    <property type="entry name" value="DpdE"/>
    <property type="match status" value="1"/>
</dbReference>
<dbReference type="EC" id="3.6.4.-" evidence="7"/>
<dbReference type="InterPro" id="IPR038718">
    <property type="entry name" value="SNF2-like_sf"/>
</dbReference>
<dbReference type="SUPFAM" id="SSF52540">
    <property type="entry name" value="P-loop containing nucleoside triphosphate hydrolases"/>
    <property type="match status" value="2"/>
</dbReference>
<reference evidence="7 8" key="1">
    <citation type="submission" date="2019-03" db="EMBL/GenBank/DDBJ databases">
        <authorList>
            <consortium name="Pathogen Informatics"/>
        </authorList>
    </citation>
    <scope>NUCLEOTIDE SEQUENCE</scope>
    <source>
        <strain evidence="6">5012STDY7626356</strain>
        <strain evidence="7">5012STDY7626358</strain>
        <strain evidence="5 8">5012STDY7626430</strain>
    </source>
</reference>
<keyword evidence="2" id="KW-0547">Nucleotide-binding</keyword>
<dbReference type="PANTHER" id="PTHR45766">
    <property type="entry name" value="DNA ANNEALING HELICASE AND ENDONUCLEASE ZRANB3 FAMILY MEMBER"/>
    <property type="match status" value="1"/>
</dbReference>
<evidence type="ECO:0000313" key="6">
    <source>
        <dbReference type="EMBL" id="VGM39037.1"/>
    </source>
</evidence>
<evidence type="ECO:0000256" key="2">
    <source>
        <dbReference type="ARBA" id="ARBA00022806"/>
    </source>
</evidence>
<keyword evidence="1 7" id="KW-0378">Hydrolase</keyword>
<evidence type="ECO:0000313" key="8">
    <source>
        <dbReference type="Proteomes" id="UP000376235"/>
    </source>
</evidence>
<keyword evidence="3" id="KW-0175">Coiled coil</keyword>
<evidence type="ECO:0000313" key="7">
    <source>
        <dbReference type="EMBL" id="VGM46212.1"/>
    </source>
</evidence>
<dbReference type="SMART" id="SM00487">
    <property type="entry name" value="DEXDc"/>
    <property type="match status" value="1"/>
</dbReference>
<dbReference type="PANTHER" id="PTHR45766:SF6">
    <property type="entry name" value="SWI_SNF-RELATED MATRIX-ASSOCIATED ACTIN-DEPENDENT REGULATOR OF CHROMATIN SUBFAMILY A-LIKE PROTEIN 1"/>
    <property type="match status" value="1"/>
</dbReference>
<accession>A0A486V4V5</accession>
<dbReference type="EMBL" id="CAAHDE010000006">
    <property type="protein sequence ID" value="VGM39037.1"/>
    <property type="molecule type" value="Genomic_DNA"/>
</dbReference>
<dbReference type="RefSeq" id="WP_023157767.1">
    <property type="nucleotide sequence ID" value="NZ_AP024568.1"/>
</dbReference>
<dbReference type="PROSITE" id="PS51192">
    <property type="entry name" value="HELICASE_ATP_BIND_1"/>
    <property type="match status" value="1"/>
</dbReference>
<dbReference type="Proteomes" id="UP000376235">
    <property type="component" value="Unassembled WGS sequence"/>
</dbReference>
<dbReference type="Gene3D" id="3.40.50.10810">
    <property type="entry name" value="Tandem AAA-ATPase domain"/>
    <property type="match status" value="1"/>
</dbReference>
<dbReference type="GO" id="GO:0016787">
    <property type="term" value="F:hydrolase activity"/>
    <property type="evidence" value="ECO:0007669"/>
    <property type="project" value="UniProtKB-KW"/>
</dbReference>
<evidence type="ECO:0000259" key="4">
    <source>
        <dbReference type="PROSITE" id="PS51192"/>
    </source>
</evidence>
<keyword evidence="2" id="KW-0067">ATP-binding</keyword>
<dbReference type="Pfam" id="PF00176">
    <property type="entry name" value="SNF2-rel_dom"/>
    <property type="match status" value="1"/>
</dbReference>
<feature type="domain" description="Helicase ATP-binding" evidence="4">
    <location>
        <begin position="177"/>
        <end position="333"/>
    </location>
</feature>
<organism evidence="7">
    <name type="scientific">Klebsiella pneumoniae</name>
    <dbReference type="NCBI Taxonomy" id="573"/>
    <lineage>
        <taxon>Bacteria</taxon>
        <taxon>Pseudomonadati</taxon>
        <taxon>Pseudomonadota</taxon>
        <taxon>Gammaproteobacteria</taxon>
        <taxon>Enterobacterales</taxon>
        <taxon>Enterobacteriaceae</taxon>
        <taxon>Klebsiella/Raoultella group</taxon>
        <taxon>Klebsiella</taxon>
        <taxon>Klebsiella pneumoniae complex</taxon>
    </lineage>
</organism>
<dbReference type="EMBL" id="CAAHCC010000010">
    <property type="protein sequence ID" value="VGL10318.1"/>
    <property type="molecule type" value="Genomic_DNA"/>
</dbReference>
<proteinExistence type="predicted"/>
<sequence>MTTHTVAFAEGDLVISPLFDGIAKIVSILSTERAEIAWFYSPLEEEINRQEVDIRALTAATLYEESTVYFRSPDSGIWCRGRYGGPRPDNKHLLIIRSGDHAVVDLAEMYYPNYGQGQAMNPAHFLAARSNDAPYFYPLREKFVSAWIKQRAACRSMSSLISSRVEIEPHQIAVVRRILQDQNPKYLLADEVGLGKTIEAGLVIREHILECKREARVLVVVPQVLQGQWTQELVDRFALQEVMSGGRNNQIRLCSPEELCQPELIGWKPTMMVIDEAHQLARQAWVNDEDEQAQYAEMTALCHQARIVLLLSGTPMHGNERHFLAMLHCINPQAWQLNAVGIEKFMRRVAERERLGGIYSSLTPETPNGVLEEVIEELRQLFVDDEQLHARIDVLSPLVDFFAPDESEERTAAILVLRQWIGERYRLFHRLLRNRREDPALEYLFPGLAGLEKCVWPVASTELTLDETFDAWRAAALRNPVQHQHLDATTLDKWIDALFLNPLVMSRLAKNALANGTASEEESNFLEQIIETSQQEQKAKDAALMKALTGWFEKCPDGKAVIFCGESSEAAFLSTKLQIQAPWAVVRHSPGLRKQSELPDDSWQVLICDRRGEDGLNLHGKNRLAVHYSLSRDFNRFEQRLGRFNRYSGNLRGVKPVKSLILLPERDGLRAEWVKLLDEGTGLFHRSVASLQFVLSEQLEMVWRDYVGQGLAVFHEAQQRLSGENGFIAQERKRVLAQENLLSMEQEVIAAREFSEQLAESEDEAEAQAKDMLTWMRKALGFKREQYPEGGFRLRFERGEYQRQTLVDVGTFIDNCLLGLDFSEGYPPSTALMSLSRTEAGNHKHVYPLRYGQPFAETVWQLMQSDPRGASMALLRVLSPAVALKQPRTWFHFQWLSEAQVEGENQLAAQRRGDECFSPEVHNFWLDDGGKEADPQVVVSLLDKPYDEDGNSLFQDINLREEVWMRMPDWFEPHNWKETVLAAAEQARRNVDAHYGDRPVRHQLLAMKAIILCTRDML</sequence>
<dbReference type="InterPro" id="IPR000330">
    <property type="entry name" value="SNF2_N"/>
</dbReference>
<evidence type="ECO:0000256" key="1">
    <source>
        <dbReference type="ARBA" id="ARBA00022801"/>
    </source>
</evidence>
<dbReference type="InterPro" id="IPR014001">
    <property type="entry name" value="Helicase_ATP-bd"/>
</dbReference>
<dbReference type="EMBL" id="CAAHDD010000020">
    <property type="protein sequence ID" value="VGM46212.1"/>
    <property type="molecule type" value="Genomic_DNA"/>
</dbReference>